<protein>
    <submittedName>
        <fullName evidence="5">Polysaccharide biosynthesis/export family protein</fullName>
    </submittedName>
</protein>
<evidence type="ECO:0000313" key="5">
    <source>
        <dbReference type="EMBL" id="MCJ2541330.1"/>
    </source>
</evidence>
<comment type="caution">
    <text evidence="5">The sequence shown here is derived from an EMBL/GenBank/DDBJ whole genome shotgun (WGS) entry which is preliminary data.</text>
</comment>
<feature type="signal peptide" evidence="2">
    <location>
        <begin position="1"/>
        <end position="23"/>
    </location>
</feature>
<dbReference type="Pfam" id="PF02563">
    <property type="entry name" value="Poly_export"/>
    <property type="match status" value="1"/>
</dbReference>
<evidence type="ECO:0000256" key="1">
    <source>
        <dbReference type="ARBA" id="ARBA00022729"/>
    </source>
</evidence>
<evidence type="ECO:0000259" key="4">
    <source>
        <dbReference type="Pfam" id="PF10531"/>
    </source>
</evidence>
<evidence type="ECO:0000313" key="6">
    <source>
        <dbReference type="Proteomes" id="UP000830835"/>
    </source>
</evidence>
<dbReference type="PANTHER" id="PTHR33619">
    <property type="entry name" value="POLYSACCHARIDE EXPORT PROTEIN GFCE-RELATED"/>
    <property type="match status" value="1"/>
</dbReference>
<dbReference type="EMBL" id="JAFIRA010000001">
    <property type="protein sequence ID" value="MCJ2541330.1"/>
    <property type="molecule type" value="Genomic_DNA"/>
</dbReference>
<feature type="chain" id="PRO_5046780456" evidence="2">
    <location>
        <begin position="24"/>
        <end position="364"/>
    </location>
</feature>
<evidence type="ECO:0000259" key="3">
    <source>
        <dbReference type="Pfam" id="PF02563"/>
    </source>
</evidence>
<feature type="domain" description="Soluble ligand binding" evidence="4">
    <location>
        <begin position="245"/>
        <end position="295"/>
    </location>
</feature>
<dbReference type="InterPro" id="IPR049712">
    <property type="entry name" value="Poly_export"/>
</dbReference>
<sequence>MKQHGWLLACALGLSCFPGVALAVEPPLSLDSRLTWQERAYILGPGDRVRVTVLNEPSLSGDQQVLLDGTLALPLVGTVPVEGLTLQQAAGDLEQKFAFYLKYPSVSVSLLDTRGFRINVVGEVNRPGGYTVSPKQGTTGASEVLEVGATTLREDVPRLTQLLQLAGGITQKADIRNIEIRRQTRNGSEQTLQVNLWELLQNGAASEDPIIYDGDTIRVPVASQVSPAEISQLSAANFAPDTITINVVGEVTRPGAVSLSPNASLNVAILAAGGLTPKAQQTVELIRLNPDGSVEARQIGVDFAQGISEESNPPLRNSDVIVVRPSGAAQMSDSLDIALNPINILLRPLTSIGNLWRVIDLLTR</sequence>
<dbReference type="Gene3D" id="3.10.560.10">
    <property type="entry name" value="Outer membrane lipoprotein wza domain like"/>
    <property type="match status" value="2"/>
</dbReference>
<organism evidence="5 6">
    <name type="scientific">Thermostichus vulcanus str. 'Rupite'</name>
    <dbReference type="NCBI Taxonomy" id="2813851"/>
    <lineage>
        <taxon>Bacteria</taxon>
        <taxon>Bacillati</taxon>
        <taxon>Cyanobacteriota</taxon>
        <taxon>Cyanophyceae</taxon>
        <taxon>Thermostichales</taxon>
        <taxon>Thermostichaceae</taxon>
        <taxon>Thermostichus</taxon>
    </lineage>
</organism>
<reference evidence="5" key="1">
    <citation type="submission" date="2021-02" db="EMBL/GenBank/DDBJ databases">
        <title>The CRISPR/cas machinery reduction and long-range gene transfer in the hot spring cyanobacterium Synechococcus.</title>
        <authorList>
            <person name="Dvorak P."/>
            <person name="Jahodarova E."/>
            <person name="Hasler P."/>
            <person name="Poulickova A."/>
        </authorList>
    </citation>
    <scope>NUCLEOTIDE SEQUENCE</scope>
    <source>
        <strain evidence="5">Rupite</strain>
    </source>
</reference>
<keyword evidence="1 2" id="KW-0732">Signal</keyword>
<accession>A0ABT0C7H3</accession>
<dbReference type="RefSeq" id="WP_244348334.1">
    <property type="nucleotide sequence ID" value="NZ_JAFIRA010000001.1"/>
</dbReference>
<dbReference type="PROSITE" id="PS51257">
    <property type="entry name" value="PROKAR_LIPOPROTEIN"/>
    <property type="match status" value="1"/>
</dbReference>
<keyword evidence="6" id="KW-1185">Reference proteome</keyword>
<dbReference type="InterPro" id="IPR019554">
    <property type="entry name" value="Soluble_ligand-bd"/>
</dbReference>
<name>A0ABT0C7H3_THEVL</name>
<dbReference type="PANTHER" id="PTHR33619:SF3">
    <property type="entry name" value="POLYSACCHARIDE EXPORT PROTEIN GFCE-RELATED"/>
    <property type="match status" value="1"/>
</dbReference>
<feature type="domain" description="Soluble ligand binding" evidence="4">
    <location>
        <begin position="158"/>
        <end position="190"/>
    </location>
</feature>
<gene>
    <name evidence="5" type="ORF">JX360_00160</name>
</gene>
<dbReference type="Pfam" id="PF10531">
    <property type="entry name" value="SLBB"/>
    <property type="match status" value="2"/>
</dbReference>
<dbReference type="InterPro" id="IPR003715">
    <property type="entry name" value="Poly_export_N"/>
</dbReference>
<feature type="domain" description="Polysaccharide export protein N-terminal" evidence="3">
    <location>
        <begin position="38"/>
        <end position="110"/>
    </location>
</feature>
<evidence type="ECO:0000256" key="2">
    <source>
        <dbReference type="SAM" id="SignalP"/>
    </source>
</evidence>
<proteinExistence type="predicted"/>
<dbReference type="Proteomes" id="UP000830835">
    <property type="component" value="Unassembled WGS sequence"/>
</dbReference>